<proteinExistence type="predicted"/>
<name>A0AAV7QDW6_PLEWA</name>
<reference evidence="2" key="1">
    <citation type="journal article" date="2022" name="bioRxiv">
        <title>Sequencing and chromosome-scale assembly of the giantPleurodeles waltlgenome.</title>
        <authorList>
            <person name="Brown T."/>
            <person name="Elewa A."/>
            <person name="Iarovenko S."/>
            <person name="Subramanian E."/>
            <person name="Araus A.J."/>
            <person name="Petzold A."/>
            <person name="Susuki M."/>
            <person name="Suzuki K.-i.T."/>
            <person name="Hayashi T."/>
            <person name="Toyoda A."/>
            <person name="Oliveira C."/>
            <person name="Osipova E."/>
            <person name="Leigh N.D."/>
            <person name="Simon A."/>
            <person name="Yun M.H."/>
        </authorList>
    </citation>
    <scope>NUCLEOTIDE SEQUENCE</scope>
    <source>
        <strain evidence="2">20211129_DDA</strain>
        <tissue evidence="2">Liver</tissue>
    </source>
</reference>
<accession>A0AAV7QDW6</accession>
<dbReference type="EMBL" id="JANPWB010000010">
    <property type="protein sequence ID" value="KAJ1137829.1"/>
    <property type="molecule type" value="Genomic_DNA"/>
</dbReference>
<sequence length="158" mass="16738">MQAAGSRFGRSPPSSAAPRPVPQQARHTRNSSSLGDGPRPLPPPRRVPQDGDRSVLRLPRSPEGPFREAPSAKGPGEEPARGPKKLTYQPRPPAPTLQAASSSSAVEGSLASQRGSLPRPVILSSRVDGARLKEGGGRRFQDVNVGQARSCSFILPLR</sequence>
<protein>
    <submittedName>
        <fullName evidence="2">Uncharacterized protein</fullName>
    </submittedName>
</protein>
<dbReference type="AlphaFoldDB" id="A0AAV7QDW6"/>
<comment type="caution">
    <text evidence="2">The sequence shown here is derived from an EMBL/GenBank/DDBJ whole genome shotgun (WGS) entry which is preliminary data.</text>
</comment>
<feature type="region of interest" description="Disordered" evidence="1">
    <location>
        <begin position="1"/>
        <end position="122"/>
    </location>
</feature>
<feature type="compositionally biased region" description="Low complexity" evidence="1">
    <location>
        <begin position="99"/>
        <end position="112"/>
    </location>
</feature>
<feature type="compositionally biased region" description="Low complexity" evidence="1">
    <location>
        <begin position="1"/>
        <end position="25"/>
    </location>
</feature>
<gene>
    <name evidence="2" type="ORF">NDU88_004225</name>
</gene>
<evidence type="ECO:0000313" key="3">
    <source>
        <dbReference type="Proteomes" id="UP001066276"/>
    </source>
</evidence>
<evidence type="ECO:0000256" key="1">
    <source>
        <dbReference type="SAM" id="MobiDB-lite"/>
    </source>
</evidence>
<dbReference type="Proteomes" id="UP001066276">
    <property type="component" value="Chromosome 6"/>
</dbReference>
<evidence type="ECO:0000313" key="2">
    <source>
        <dbReference type="EMBL" id="KAJ1137829.1"/>
    </source>
</evidence>
<organism evidence="2 3">
    <name type="scientific">Pleurodeles waltl</name>
    <name type="common">Iberian ribbed newt</name>
    <dbReference type="NCBI Taxonomy" id="8319"/>
    <lineage>
        <taxon>Eukaryota</taxon>
        <taxon>Metazoa</taxon>
        <taxon>Chordata</taxon>
        <taxon>Craniata</taxon>
        <taxon>Vertebrata</taxon>
        <taxon>Euteleostomi</taxon>
        <taxon>Amphibia</taxon>
        <taxon>Batrachia</taxon>
        <taxon>Caudata</taxon>
        <taxon>Salamandroidea</taxon>
        <taxon>Salamandridae</taxon>
        <taxon>Pleurodelinae</taxon>
        <taxon>Pleurodeles</taxon>
    </lineage>
</organism>
<keyword evidence="3" id="KW-1185">Reference proteome</keyword>